<dbReference type="InterPro" id="IPR036291">
    <property type="entry name" value="NAD(P)-bd_dom_sf"/>
</dbReference>
<evidence type="ECO:0000256" key="1">
    <source>
        <dbReference type="ARBA" id="ARBA00001947"/>
    </source>
</evidence>
<dbReference type="InterPro" id="IPR013149">
    <property type="entry name" value="ADH-like_C"/>
</dbReference>
<comment type="cofactor">
    <cofactor evidence="1 6">
        <name>Zn(2+)</name>
        <dbReference type="ChEBI" id="CHEBI:29105"/>
    </cofactor>
</comment>
<dbReference type="KEGG" id="bvv:BHK69_07235"/>
<evidence type="ECO:0000256" key="6">
    <source>
        <dbReference type="RuleBase" id="RU361277"/>
    </source>
</evidence>
<evidence type="ECO:0000313" key="8">
    <source>
        <dbReference type="EMBL" id="AOO80286.1"/>
    </source>
</evidence>
<dbReference type="STRING" id="1526658.BHK69_07235"/>
<evidence type="ECO:0000256" key="2">
    <source>
        <dbReference type="ARBA" id="ARBA00008072"/>
    </source>
</evidence>
<keyword evidence="9" id="KW-1185">Reference proteome</keyword>
<dbReference type="GO" id="GO:0016616">
    <property type="term" value="F:oxidoreductase activity, acting on the CH-OH group of donors, NAD or NADP as acceptor"/>
    <property type="evidence" value="ECO:0007669"/>
    <property type="project" value="UniProtKB-ARBA"/>
</dbReference>
<name>A0A1D7TYU4_9HYPH</name>
<dbReference type="EMBL" id="CP017147">
    <property type="protein sequence ID" value="AOO80286.1"/>
    <property type="molecule type" value="Genomic_DNA"/>
</dbReference>
<dbReference type="PANTHER" id="PTHR43161:SF9">
    <property type="entry name" value="SORBITOL DEHYDROGENASE"/>
    <property type="match status" value="1"/>
</dbReference>
<protein>
    <submittedName>
        <fullName evidence="8">L-idonate 5-dehydrogenase</fullName>
    </submittedName>
</protein>
<dbReference type="Pfam" id="PF08240">
    <property type="entry name" value="ADH_N"/>
    <property type="match status" value="1"/>
</dbReference>
<keyword evidence="5" id="KW-0560">Oxidoreductase</keyword>
<dbReference type="SUPFAM" id="SSF50129">
    <property type="entry name" value="GroES-like"/>
    <property type="match status" value="1"/>
</dbReference>
<organism evidence="8 9">
    <name type="scientific">Bosea vaviloviae</name>
    <dbReference type="NCBI Taxonomy" id="1526658"/>
    <lineage>
        <taxon>Bacteria</taxon>
        <taxon>Pseudomonadati</taxon>
        <taxon>Pseudomonadota</taxon>
        <taxon>Alphaproteobacteria</taxon>
        <taxon>Hyphomicrobiales</taxon>
        <taxon>Boseaceae</taxon>
        <taxon>Bosea</taxon>
    </lineage>
</organism>
<dbReference type="GO" id="GO:0008270">
    <property type="term" value="F:zinc ion binding"/>
    <property type="evidence" value="ECO:0007669"/>
    <property type="project" value="InterPro"/>
</dbReference>
<dbReference type="OrthoDB" id="9809185at2"/>
<keyword evidence="4 6" id="KW-0862">Zinc</keyword>
<sequence length="343" mass="35873">MKGVIIHAPRDLRIEDIAVVAPQAGQVRIRIAAGGICGSDLHYYQHGGFGTVRIKQPMALGHEIAGVIEEIGEGVSHLVPGMRVAVNPSQPCNACRYCHEGMRHECLNMQFIGSAMRFPHAQGGFRQSLTVNAYQAVPVGDDVSMGEAAMAEPFAVCLHAGKQAGSLLGKRVLVTGCGPIGALCVVVARLGGAAQIVATDVADAPLVTARALGATQAVNIAAQPEALGAYTADKGSFDVLFEASGNGRALAGALDAMRPGGVIVQVGLGGDMTLPMNLIVAKELRLHGTFRFDAEFQLAVDLMSNGLVDLKPLVSATLPFERAVEAFELAADRSRAMKVQLAF</sequence>
<dbReference type="Proteomes" id="UP000094969">
    <property type="component" value="Chromosome"/>
</dbReference>
<dbReference type="PANTHER" id="PTHR43161">
    <property type="entry name" value="SORBITOL DEHYDROGENASE"/>
    <property type="match status" value="1"/>
</dbReference>
<evidence type="ECO:0000259" key="7">
    <source>
        <dbReference type="SMART" id="SM00829"/>
    </source>
</evidence>
<dbReference type="InterPro" id="IPR002328">
    <property type="entry name" value="ADH_Zn_CS"/>
</dbReference>
<dbReference type="RefSeq" id="WP_069689506.1">
    <property type="nucleotide sequence ID" value="NZ_CP017147.1"/>
</dbReference>
<evidence type="ECO:0000256" key="3">
    <source>
        <dbReference type="ARBA" id="ARBA00022723"/>
    </source>
</evidence>
<gene>
    <name evidence="8" type="ORF">BHK69_07235</name>
</gene>
<dbReference type="SMART" id="SM00829">
    <property type="entry name" value="PKS_ER"/>
    <property type="match status" value="1"/>
</dbReference>
<dbReference type="InterPro" id="IPR011032">
    <property type="entry name" value="GroES-like_sf"/>
</dbReference>
<dbReference type="InterPro" id="IPR013154">
    <property type="entry name" value="ADH-like_N"/>
</dbReference>
<evidence type="ECO:0000256" key="4">
    <source>
        <dbReference type="ARBA" id="ARBA00022833"/>
    </source>
</evidence>
<dbReference type="CDD" id="cd08232">
    <property type="entry name" value="idonate-5-DH"/>
    <property type="match status" value="1"/>
</dbReference>
<dbReference type="Gene3D" id="3.40.50.720">
    <property type="entry name" value="NAD(P)-binding Rossmann-like Domain"/>
    <property type="match status" value="1"/>
</dbReference>
<evidence type="ECO:0000256" key="5">
    <source>
        <dbReference type="ARBA" id="ARBA00023002"/>
    </source>
</evidence>
<dbReference type="PROSITE" id="PS00059">
    <property type="entry name" value="ADH_ZINC"/>
    <property type="match status" value="1"/>
</dbReference>
<dbReference type="InterPro" id="IPR020843">
    <property type="entry name" value="ER"/>
</dbReference>
<dbReference type="AlphaFoldDB" id="A0A1D7TYU4"/>
<reference evidence="8 9" key="1">
    <citation type="journal article" date="2015" name="Antonie Van Leeuwenhoek">
        <title>Bosea vaviloviae sp. nov., a new species of slow-growing rhizobia isolated from nodules of the relict species Vavilovia formosa (Stev.) Fed.</title>
        <authorList>
            <person name="Safronova V.I."/>
            <person name="Kuznetsova I.G."/>
            <person name="Sazanova A.L."/>
            <person name="Kimeklis A.K."/>
            <person name="Belimov A.A."/>
            <person name="Andronov E.E."/>
            <person name="Pinaev A.G."/>
            <person name="Chizhevskaya E.P."/>
            <person name="Pukhaev A.R."/>
            <person name="Popov K.P."/>
            <person name="Willems A."/>
            <person name="Tikhonovich I.A."/>
        </authorList>
    </citation>
    <scope>NUCLEOTIDE SEQUENCE [LARGE SCALE GENOMIC DNA]</scope>
    <source>
        <strain evidence="8 9">Vaf18</strain>
    </source>
</reference>
<evidence type="ECO:0000313" key="9">
    <source>
        <dbReference type="Proteomes" id="UP000094969"/>
    </source>
</evidence>
<accession>A0A1D7TYU4</accession>
<dbReference type="Pfam" id="PF00107">
    <property type="entry name" value="ADH_zinc_N"/>
    <property type="match status" value="1"/>
</dbReference>
<feature type="domain" description="Enoyl reductase (ER)" evidence="7">
    <location>
        <begin position="7"/>
        <end position="341"/>
    </location>
</feature>
<proteinExistence type="inferred from homology"/>
<dbReference type="SUPFAM" id="SSF51735">
    <property type="entry name" value="NAD(P)-binding Rossmann-fold domains"/>
    <property type="match status" value="1"/>
</dbReference>
<comment type="similarity">
    <text evidence="2 6">Belongs to the zinc-containing alcohol dehydrogenase family.</text>
</comment>
<dbReference type="Gene3D" id="3.90.180.10">
    <property type="entry name" value="Medium-chain alcohol dehydrogenases, catalytic domain"/>
    <property type="match status" value="1"/>
</dbReference>
<keyword evidence="3 6" id="KW-0479">Metal-binding</keyword>